<protein>
    <submittedName>
        <fullName evidence="3">VI polysaccharide biosynthesis protein</fullName>
    </submittedName>
</protein>
<dbReference type="AlphaFoldDB" id="A0A1V3KVW8"/>
<accession>A0A1V3KVW8</accession>
<dbReference type="GO" id="GO:0016757">
    <property type="term" value="F:glycosyltransferase activity"/>
    <property type="evidence" value="ECO:0007669"/>
    <property type="project" value="InterPro"/>
</dbReference>
<keyword evidence="4" id="KW-1185">Reference proteome</keyword>
<organism evidence="3 4">
    <name type="scientific">Rodentibacter ratti</name>
    <dbReference type="NCBI Taxonomy" id="1906745"/>
    <lineage>
        <taxon>Bacteria</taxon>
        <taxon>Pseudomonadati</taxon>
        <taxon>Pseudomonadota</taxon>
        <taxon>Gammaproteobacteria</taxon>
        <taxon>Pasteurellales</taxon>
        <taxon>Pasteurellaceae</taxon>
        <taxon>Rodentibacter</taxon>
    </lineage>
</organism>
<dbReference type="SUPFAM" id="SSF53756">
    <property type="entry name" value="UDP-Glycosyltransferase/glycogen phosphorylase"/>
    <property type="match status" value="1"/>
</dbReference>
<proteinExistence type="predicted"/>
<evidence type="ECO:0000259" key="2">
    <source>
        <dbReference type="Pfam" id="PF13439"/>
    </source>
</evidence>
<dbReference type="PANTHER" id="PTHR12526:SF630">
    <property type="entry name" value="GLYCOSYLTRANSFERASE"/>
    <property type="match status" value="1"/>
</dbReference>
<dbReference type="Proteomes" id="UP000188573">
    <property type="component" value="Unassembled WGS sequence"/>
</dbReference>
<evidence type="ECO:0000313" key="4">
    <source>
        <dbReference type="Proteomes" id="UP000188573"/>
    </source>
</evidence>
<evidence type="ECO:0000313" key="3">
    <source>
        <dbReference type="EMBL" id="OOF81827.1"/>
    </source>
</evidence>
<dbReference type="InterPro" id="IPR028098">
    <property type="entry name" value="Glyco_trans_4-like_N"/>
</dbReference>
<gene>
    <name evidence="3" type="ORF">BKG92_07820</name>
</gene>
<reference evidence="3 4" key="1">
    <citation type="submission" date="2016-10" db="EMBL/GenBank/DDBJ databases">
        <title>Rodentibacter gen. nov. and new species.</title>
        <authorList>
            <person name="Christensen H."/>
        </authorList>
    </citation>
    <scope>NUCLEOTIDE SEQUENCE [LARGE SCALE GENOMIC DNA]</scope>
    <source>
        <strain evidence="3 4">Ac81</strain>
    </source>
</reference>
<evidence type="ECO:0000259" key="1">
    <source>
        <dbReference type="Pfam" id="PF00534"/>
    </source>
</evidence>
<dbReference type="Gene3D" id="3.40.50.2000">
    <property type="entry name" value="Glycogen Phosphorylase B"/>
    <property type="match status" value="2"/>
</dbReference>
<comment type="caution">
    <text evidence="3">The sequence shown here is derived from an EMBL/GenBank/DDBJ whole genome shotgun (WGS) entry which is preliminary data.</text>
</comment>
<dbReference type="RefSeq" id="WP_077497064.1">
    <property type="nucleotide sequence ID" value="NZ_MLAG01000038.1"/>
</dbReference>
<feature type="domain" description="Glycosyl transferase family 1" evidence="1">
    <location>
        <begin position="176"/>
        <end position="330"/>
    </location>
</feature>
<feature type="domain" description="Glycosyltransferase subfamily 4-like N-terminal" evidence="2">
    <location>
        <begin position="14"/>
        <end position="166"/>
    </location>
</feature>
<dbReference type="Pfam" id="PF00534">
    <property type="entry name" value="Glycos_transf_1"/>
    <property type="match status" value="1"/>
</dbReference>
<name>A0A1V3KVW8_9PAST</name>
<sequence>MKRILVYGMTDNLGGMEAYIHNIYQHLDKDKIQFDFVCDFPSMTFSDFYLKNGCKIHYIPPKNKGLFRSLWEMYKVIKKENYETVYFNIMNAGYVLNMLPALLLRKKIVAHSHNAGTTKKILHYLLRWLLNKLSDIKLACSEKAGVFMYGENEKYQVIKNGIDLDKYTYSKEKYTSIRQKLEWNENPVILYVARMNHQKNPFFALEIMQALNKEIPNMMMVYVGDGELKKDIEKYISERNIKNISFMGIRDDVNQLMIASDILILPSLFEGLPIVAVEAQAAGLPTLLSDNVSKEAKLVSSTEFLSIDNVSLWSNRVISILNNKDNQRASDATALDKNGYNVISVSRFVQKILLG</sequence>
<dbReference type="GO" id="GO:1901135">
    <property type="term" value="P:carbohydrate derivative metabolic process"/>
    <property type="evidence" value="ECO:0007669"/>
    <property type="project" value="UniProtKB-ARBA"/>
</dbReference>
<dbReference type="EMBL" id="MLAG01000038">
    <property type="protein sequence ID" value="OOF81827.1"/>
    <property type="molecule type" value="Genomic_DNA"/>
</dbReference>
<dbReference type="InterPro" id="IPR001296">
    <property type="entry name" value="Glyco_trans_1"/>
</dbReference>
<dbReference type="PANTHER" id="PTHR12526">
    <property type="entry name" value="GLYCOSYLTRANSFERASE"/>
    <property type="match status" value="1"/>
</dbReference>
<dbReference type="Pfam" id="PF13439">
    <property type="entry name" value="Glyco_transf_4"/>
    <property type="match status" value="1"/>
</dbReference>